<protein>
    <submittedName>
        <fullName evidence="2">Uncharacterized protein</fullName>
    </submittedName>
</protein>
<dbReference type="EMBL" id="HBUF01428251">
    <property type="protein sequence ID" value="CAG6741652.1"/>
    <property type="molecule type" value="Transcribed_RNA"/>
</dbReference>
<dbReference type="AlphaFoldDB" id="A0A8D8Z8M6"/>
<proteinExistence type="predicted"/>
<sequence>MWFTTSLSEGSSLKSSLRTKIKRGKFALTRQNSSSSLFSSSEEKKKSQKVDKSSDVSGEWEFVNFNPNSFNRRNSIAVCTGTHRSVSSSNLLGDTGGAPYNGTLVEEEVCDFPGPLPEPQQAPPVVIKRRCSTPNATPPNSRPPSWLSALPTHFFFDEVEGERPVSLR</sequence>
<reference evidence="2" key="1">
    <citation type="submission" date="2021-05" db="EMBL/GenBank/DDBJ databases">
        <authorList>
            <person name="Alioto T."/>
            <person name="Alioto T."/>
            <person name="Gomez Garrido J."/>
        </authorList>
    </citation>
    <scope>NUCLEOTIDE SEQUENCE</scope>
</reference>
<name>A0A8D8Z8M6_9HEMI</name>
<accession>A0A8D8Z8M6</accession>
<evidence type="ECO:0000256" key="1">
    <source>
        <dbReference type="SAM" id="MobiDB-lite"/>
    </source>
</evidence>
<organism evidence="2">
    <name type="scientific">Cacopsylla melanoneura</name>
    <dbReference type="NCBI Taxonomy" id="428564"/>
    <lineage>
        <taxon>Eukaryota</taxon>
        <taxon>Metazoa</taxon>
        <taxon>Ecdysozoa</taxon>
        <taxon>Arthropoda</taxon>
        <taxon>Hexapoda</taxon>
        <taxon>Insecta</taxon>
        <taxon>Pterygota</taxon>
        <taxon>Neoptera</taxon>
        <taxon>Paraneoptera</taxon>
        <taxon>Hemiptera</taxon>
        <taxon>Sternorrhyncha</taxon>
        <taxon>Psylloidea</taxon>
        <taxon>Psyllidae</taxon>
        <taxon>Psyllinae</taxon>
        <taxon>Cacopsylla</taxon>
    </lineage>
</organism>
<feature type="region of interest" description="Disordered" evidence="1">
    <location>
        <begin position="31"/>
        <end position="56"/>
    </location>
</feature>
<evidence type="ECO:0000313" key="2">
    <source>
        <dbReference type="EMBL" id="CAG6741652.1"/>
    </source>
</evidence>
<feature type="compositionally biased region" description="Basic and acidic residues" evidence="1">
    <location>
        <begin position="41"/>
        <end position="54"/>
    </location>
</feature>